<dbReference type="Proteomes" id="UP000076969">
    <property type="component" value="Chromosome"/>
</dbReference>
<organism evidence="1 2">
    <name type="scientific">Thermococcus piezophilus</name>
    <dbReference type="NCBI Taxonomy" id="1712654"/>
    <lineage>
        <taxon>Archaea</taxon>
        <taxon>Methanobacteriati</taxon>
        <taxon>Methanobacteriota</taxon>
        <taxon>Thermococci</taxon>
        <taxon>Thermococcales</taxon>
        <taxon>Thermococcaceae</taxon>
        <taxon>Thermococcus</taxon>
    </lineage>
</organism>
<dbReference type="KEGG" id="tpie:A7C91_07025"/>
<dbReference type="GeneID" id="28495933"/>
<dbReference type="Gene3D" id="3.30.460.10">
    <property type="entry name" value="Beta Polymerase, domain 2"/>
    <property type="match status" value="1"/>
</dbReference>
<dbReference type="SUPFAM" id="SSF81301">
    <property type="entry name" value="Nucleotidyltransferase"/>
    <property type="match status" value="1"/>
</dbReference>
<gene>
    <name evidence="1" type="ORF">A7C91_07025</name>
</gene>
<reference evidence="2" key="1">
    <citation type="journal article" date="2016" name="Syst. Appl. Microbiol.">
        <title>Thermococcus piezophilus sp. nov., a novel hyperthermophilic and piezophilic archaeon with a broad pressure range for growth, isolated from a deepest hydrothermal vent at the Mid-Cayman Rise.</title>
        <authorList>
            <person name="Dalmasso C."/>
            <person name="Oger P."/>
            <person name="Selva G."/>
            <person name="Courtine D."/>
            <person name="L'Haridon S."/>
            <person name="Garlaschelli A."/>
            <person name="Roussel E."/>
            <person name="Miyazaki J."/>
            <person name="Reveillaud J."/>
            <person name="Jebbar M."/>
            <person name="Takai K."/>
            <person name="Maignien L."/>
            <person name="Alain K."/>
        </authorList>
    </citation>
    <scope>NUCLEOTIDE SEQUENCE [LARGE SCALE GENOMIC DNA]</scope>
    <source>
        <strain evidence="2">CDGS</strain>
    </source>
</reference>
<keyword evidence="1" id="KW-0808">Transferase</keyword>
<dbReference type="InterPro" id="IPR043519">
    <property type="entry name" value="NT_sf"/>
</dbReference>
<evidence type="ECO:0000313" key="1">
    <source>
        <dbReference type="EMBL" id="ANF22950.1"/>
    </source>
</evidence>
<accession>A0A172WHR5</accession>
<keyword evidence="2" id="KW-1185">Reference proteome</keyword>
<sequence length="146" mass="17462">MSIEAAKQKLFQRIMKFYSDNLLSVVFYGAHLKDELDEIDVLVIIDKPYDPVKLNRVADFIENIKEPVEEEYGYFIAFELYTREEAENFHSSFLDVAKAHEIAYDRDNYFQNLLREMLNPKKTIEYVKYISTIEYIPVENEQREEK</sequence>
<dbReference type="OrthoDB" id="92430at2157"/>
<protein>
    <submittedName>
        <fullName evidence="1">Nucleotidyltransferase</fullName>
    </submittedName>
</protein>
<dbReference type="GO" id="GO:0016740">
    <property type="term" value="F:transferase activity"/>
    <property type="evidence" value="ECO:0007669"/>
    <property type="project" value="UniProtKB-KW"/>
</dbReference>
<name>A0A172WHR5_9EURY</name>
<dbReference type="RefSeq" id="WP_068666136.1">
    <property type="nucleotide sequence ID" value="NZ_CP015520.1"/>
</dbReference>
<dbReference type="STRING" id="1712654.A7C91_07025"/>
<evidence type="ECO:0000313" key="2">
    <source>
        <dbReference type="Proteomes" id="UP000076969"/>
    </source>
</evidence>
<dbReference type="EMBL" id="CP015520">
    <property type="protein sequence ID" value="ANF22950.1"/>
    <property type="molecule type" value="Genomic_DNA"/>
</dbReference>
<dbReference type="AlphaFoldDB" id="A0A172WHR5"/>
<proteinExistence type="predicted"/>